<proteinExistence type="predicted"/>
<keyword evidence="2" id="KW-1185">Reference proteome</keyword>
<name>A0A6M0QAU6_9BACI</name>
<dbReference type="Proteomes" id="UP000481043">
    <property type="component" value="Unassembled WGS sequence"/>
</dbReference>
<protein>
    <submittedName>
        <fullName evidence="1">Uncharacterized protein</fullName>
    </submittedName>
</protein>
<sequence length="58" mass="6708">MILVCIQHLHQALNMIFLPHIQSISNDSILLTEPKCRVCGKDAHYNLDHFIPERKKAI</sequence>
<dbReference type="AlphaFoldDB" id="A0A6M0QAU6"/>
<comment type="caution">
    <text evidence="1">The sequence shown here is derived from an EMBL/GenBank/DDBJ whole genome shotgun (WGS) entry which is preliminary data.</text>
</comment>
<accession>A0A6M0QAU6</accession>
<dbReference type="EMBL" id="JAAIWM010000007">
    <property type="protein sequence ID" value="NEY73521.1"/>
    <property type="molecule type" value="Genomic_DNA"/>
</dbReference>
<organism evidence="1 2">
    <name type="scientific">Bacillus mesophilus</name>
    <dbReference type="NCBI Taxonomy" id="1808955"/>
    <lineage>
        <taxon>Bacteria</taxon>
        <taxon>Bacillati</taxon>
        <taxon>Bacillota</taxon>
        <taxon>Bacilli</taxon>
        <taxon>Bacillales</taxon>
        <taxon>Bacillaceae</taxon>
        <taxon>Bacillus</taxon>
    </lineage>
</organism>
<evidence type="ECO:0000313" key="1">
    <source>
        <dbReference type="EMBL" id="NEY73521.1"/>
    </source>
</evidence>
<reference evidence="1 2" key="1">
    <citation type="submission" date="2020-02" db="EMBL/GenBank/DDBJ databases">
        <title>Bacillus aquiflavi sp. nov., isolated from yellow water of strong flavor Chinese baijiu in Yibin region of China.</title>
        <authorList>
            <person name="Xie J."/>
        </authorList>
    </citation>
    <scope>NUCLEOTIDE SEQUENCE [LARGE SCALE GENOMIC DNA]</scope>
    <source>
        <strain evidence="1 2">SA4</strain>
    </source>
</reference>
<evidence type="ECO:0000313" key="2">
    <source>
        <dbReference type="Proteomes" id="UP000481043"/>
    </source>
</evidence>
<dbReference type="RefSeq" id="WP_163181131.1">
    <property type="nucleotide sequence ID" value="NZ_JAAIWM010000007.1"/>
</dbReference>
<gene>
    <name evidence="1" type="ORF">G4D63_17435</name>
</gene>